<reference evidence="1" key="1">
    <citation type="submission" date="2020-05" db="EMBL/GenBank/DDBJ databases">
        <title>Large-scale comparative analyses of tick genomes elucidate their genetic diversity and vector capacities.</title>
        <authorList>
            <person name="Jia N."/>
            <person name="Wang J."/>
            <person name="Shi W."/>
            <person name="Du L."/>
            <person name="Sun Y."/>
            <person name="Zhan W."/>
            <person name="Jiang J."/>
            <person name="Wang Q."/>
            <person name="Zhang B."/>
            <person name="Ji P."/>
            <person name="Sakyi L.B."/>
            <person name="Cui X."/>
            <person name="Yuan T."/>
            <person name="Jiang B."/>
            <person name="Yang W."/>
            <person name="Lam T.T.-Y."/>
            <person name="Chang Q."/>
            <person name="Ding S."/>
            <person name="Wang X."/>
            <person name="Zhu J."/>
            <person name="Ruan X."/>
            <person name="Zhao L."/>
            <person name="Wei J."/>
            <person name="Que T."/>
            <person name="Du C."/>
            <person name="Cheng J."/>
            <person name="Dai P."/>
            <person name="Han X."/>
            <person name="Huang E."/>
            <person name="Gao Y."/>
            <person name="Liu J."/>
            <person name="Shao H."/>
            <person name="Ye R."/>
            <person name="Li L."/>
            <person name="Wei W."/>
            <person name="Wang X."/>
            <person name="Wang C."/>
            <person name="Yang T."/>
            <person name="Huo Q."/>
            <person name="Li W."/>
            <person name="Guo W."/>
            <person name="Chen H."/>
            <person name="Zhou L."/>
            <person name="Ni X."/>
            <person name="Tian J."/>
            <person name="Zhou Y."/>
            <person name="Sheng Y."/>
            <person name="Liu T."/>
            <person name="Pan Y."/>
            <person name="Xia L."/>
            <person name="Li J."/>
            <person name="Zhao F."/>
            <person name="Cao W."/>
        </authorList>
    </citation>
    <scope>NUCLEOTIDE SEQUENCE</scope>
    <source>
        <strain evidence="1">Dsil-2018</strain>
    </source>
</reference>
<evidence type="ECO:0000313" key="2">
    <source>
        <dbReference type="Proteomes" id="UP000821865"/>
    </source>
</evidence>
<dbReference type="Proteomes" id="UP000821865">
    <property type="component" value="Chromosome 6"/>
</dbReference>
<gene>
    <name evidence="1" type="ORF">HPB49_025158</name>
</gene>
<accession>A0ACB8CND4</accession>
<keyword evidence="2" id="KW-1185">Reference proteome</keyword>
<name>A0ACB8CND4_DERSI</name>
<comment type="caution">
    <text evidence="1">The sequence shown here is derived from an EMBL/GenBank/DDBJ whole genome shotgun (WGS) entry which is preliminary data.</text>
</comment>
<sequence>MQIASFTLGVVLFLERYAVAQCSPRRPVDGTVRDKDRAKAYLDEVDAILSDICYNDNVAEWNYETDINSENDRKRVEQSLKSNELKKELWRNITQFRWTSFKDPTTKRVFKLLSVVDTAILPQEKQNEFLKIVSDMQGNHASAKICPFSRKATNPDDCTLTLDKEIKDMLASSRNYDELLHVWNEWRRVSGKPVKEKFTRYVQLLNEAAKLNGFDDASGLWQNQYEYDGFEDNVKRLWEQLSPLYQQLHAYVRTRIRKMYGADKIREDGPIPAHLLGFHEAIGDTIALSVATPAHLKIIGLANADVEDEEIGLNYLYSTALNKVALLPSAYVYDLWRWNVFRGTYRPEEYNNAWWELL</sequence>
<protein>
    <submittedName>
        <fullName evidence="1">Uncharacterized protein</fullName>
    </submittedName>
</protein>
<evidence type="ECO:0000313" key="1">
    <source>
        <dbReference type="EMBL" id="KAH7946443.1"/>
    </source>
</evidence>
<proteinExistence type="predicted"/>
<dbReference type="EMBL" id="CM023475">
    <property type="protein sequence ID" value="KAH7946443.1"/>
    <property type="molecule type" value="Genomic_DNA"/>
</dbReference>
<organism evidence="1 2">
    <name type="scientific">Dermacentor silvarum</name>
    <name type="common">Tick</name>
    <dbReference type="NCBI Taxonomy" id="543639"/>
    <lineage>
        <taxon>Eukaryota</taxon>
        <taxon>Metazoa</taxon>
        <taxon>Ecdysozoa</taxon>
        <taxon>Arthropoda</taxon>
        <taxon>Chelicerata</taxon>
        <taxon>Arachnida</taxon>
        <taxon>Acari</taxon>
        <taxon>Parasitiformes</taxon>
        <taxon>Ixodida</taxon>
        <taxon>Ixodoidea</taxon>
        <taxon>Ixodidae</taxon>
        <taxon>Rhipicephalinae</taxon>
        <taxon>Dermacentor</taxon>
    </lineage>
</organism>